<dbReference type="Proteomes" id="UP000435112">
    <property type="component" value="Unassembled WGS sequence"/>
</dbReference>
<evidence type="ECO:0000313" key="7">
    <source>
        <dbReference type="Proteomes" id="UP000434957"/>
    </source>
</evidence>
<evidence type="ECO:0000313" key="8">
    <source>
        <dbReference type="Proteomes" id="UP000435112"/>
    </source>
</evidence>
<evidence type="ECO:0000256" key="1">
    <source>
        <dbReference type="SAM" id="Coils"/>
    </source>
</evidence>
<evidence type="ECO:0000313" key="5">
    <source>
        <dbReference type="EMBL" id="KAE9348392.1"/>
    </source>
</evidence>
<keyword evidence="1" id="KW-0175">Coiled coil</keyword>
<dbReference type="Proteomes" id="UP000434957">
    <property type="component" value="Unassembled WGS sequence"/>
</dbReference>
<dbReference type="EMBL" id="QXFU01000294">
    <property type="protein sequence ID" value="KAE9037553.1"/>
    <property type="molecule type" value="Genomic_DNA"/>
</dbReference>
<evidence type="ECO:0000256" key="2">
    <source>
        <dbReference type="SAM" id="MobiDB-lite"/>
    </source>
</evidence>
<name>A0A6A3N267_9STRA</name>
<evidence type="ECO:0000313" key="3">
    <source>
        <dbReference type="EMBL" id="KAE9037553.1"/>
    </source>
</evidence>
<keyword evidence="7" id="KW-1185">Reference proteome</keyword>
<reference evidence="6 8" key="1">
    <citation type="submission" date="2018-09" db="EMBL/GenBank/DDBJ databases">
        <title>Genomic investigation of the strawberry pathogen Phytophthora fragariae indicates pathogenicity is determined by transcriptional variation in three key races.</title>
        <authorList>
            <person name="Adams T.M."/>
            <person name="Armitage A.D."/>
            <person name="Sobczyk M.K."/>
            <person name="Bates H.J."/>
            <person name="Dunwell J.M."/>
            <person name="Nellist C.F."/>
            <person name="Harrison R.J."/>
        </authorList>
    </citation>
    <scope>NUCLEOTIDE SEQUENCE [LARGE SCALE GENOMIC DNA]</scope>
    <source>
        <strain evidence="4 6">SCRP249</strain>
        <strain evidence="3 8">SCRP324</strain>
        <strain evidence="5 7">SCRP333</strain>
    </source>
</reference>
<organism evidence="3 8">
    <name type="scientific">Phytophthora rubi</name>
    <dbReference type="NCBI Taxonomy" id="129364"/>
    <lineage>
        <taxon>Eukaryota</taxon>
        <taxon>Sar</taxon>
        <taxon>Stramenopiles</taxon>
        <taxon>Oomycota</taxon>
        <taxon>Peronosporomycetes</taxon>
        <taxon>Peronosporales</taxon>
        <taxon>Peronosporaceae</taxon>
        <taxon>Phytophthora</taxon>
    </lineage>
</organism>
<dbReference type="AlphaFoldDB" id="A0A6A3N267"/>
<protein>
    <submittedName>
        <fullName evidence="3">Uncharacterized protein</fullName>
    </submittedName>
</protein>
<dbReference type="OrthoDB" id="146866at2759"/>
<accession>A0A6A3N267</accession>
<feature type="coiled-coil region" evidence="1">
    <location>
        <begin position="72"/>
        <end position="99"/>
    </location>
</feature>
<dbReference type="Proteomes" id="UP000429607">
    <property type="component" value="Unassembled WGS sequence"/>
</dbReference>
<dbReference type="EMBL" id="QXFV01000283">
    <property type="protein sequence ID" value="KAE9042616.1"/>
    <property type="molecule type" value="Genomic_DNA"/>
</dbReference>
<evidence type="ECO:0000313" key="4">
    <source>
        <dbReference type="EMBL" id="KAE9042616.1"/>
    </source>
</evidence>
<dbReference type="EMBL" id="QXFT01000287">
    <property type="protein sequence ID" value="KAE9348392.1"/>
    <property type="molecule type" value="Genomic_DNA"/>
</dbReference>
<comment type="caution">
    <text evidence="3">The sequence shown here is derived from an EMBL/GenBank/DDBJ whole genome shotgun (WGS) entry which is preliminary data.</text>
</comment>
<evidence type="ECO:0000313" key="6">
    <source>
        <dbReference type="Proteomes" id="UP000429607"/>
    </source>
</evidence>
<sequence>MRRGKPRGQGEKGGVRRQLRRPGNRGSETSGGLAAGSAVGEFRTQEGVARQLVTAAAGLEAIGEADLANGDVTALQRARAKELSELRELLERSKRLNEATVTFLHVWICMCARRTSRTLAGLSSGCPVCVM</sequence>
<gene>
    <name evidence="4" type="ORF">PR001_g6125</name>
    <name evidence="3" type="ORF">PR002_g6508</name>
    <name evidence="5" type="ORF">PR003_g6449</name>
</gene>
<proteinExistence type="predicted"/>
<feature type="region of interest" description="Disordered" evidence="2">
    <location>
        <begin position="1"/>
        <end position="38"/>
    </location>
</feature>